<dbReference type="InterPro" id="IPR036047">
    <property type="entry name" value="F-box-like_dom_sf"/>
</dbReference>
<gene>
    <name evidence="1" type="ORF">OBBRIDRAFT_839870</name>
</gene>
<sequence>MFTTIEPRLPPELLYLILDTIDDPRTLLAFACTCRIFHERVEQIRFKRRGPNTFTDLDRLRMQLKEDPLIKYFFLRARCRAADLNKLACEFAGKLLGLKAIVLDGEDLTRPKPTRQPTFAALSHFKSVTELVLYRLDFWSFRDFAHLLCALDNLNTVRTTDISWQRDGRDLEDEPFAASLHLRSITIFDHDNLARHVSWLSAPKLRHSLSALTLQTSERLLSQWLDDGRDRFLASLANIETLVFSFTGEDISPTPILPIFLSKMPENCISYIAISYSVVDGSLPQQSSRNEECKSSFGVLDAMLTSPRFPCLTKVSVDVNGHPNDSTIMGVTELLLFPRLASRGILDQQVSTL</sequence>
<name>A0A8E2AGT4_9APHY</name>
<dbReference type="SUPFAM" id="SSF81383">
    <property type="entry name" value="F-box domain"/>
    <property type="match status" value="1"/>
</dbReference>
<organism evidence="1 2">
    <name type="scientific">Obba rivulosa</name>
    <dbReference type="NCBI Taxonomy" id="1052685"/>
    <lineage>
        <taxon>Eukaryota</taxon>
        <taxon>Fungi</taxon>
        <taxon>Dikarya</taxon>
        <taxon>Basidiomycota</taxon>
        <taxon>Agaricomycotina</taxon>
        <taxon>Agaricomycetes</taxon>
        <taxon>Polyporales</taxon>
        <taxon>Gelatoporiaceae</taxon>
        <taxon>Obba</taxon>
    </lineage>
</organism>
<keyword evidence="2" id="KW-1185">Reference proteome</keyword>
<dbReference type="CDD" id="cd09917">
    <property type="entry name" value="F-box_SF"/>
    <property type="match status" value="1"/>
</dbReference>
<dbReference type="EMBL" id="KV722705">
    <property type="protein sequence ID" value="OCH84216.1"/>
    <property type="molecule type" value="Genomic_DNA"/>
</dbReference>
<reference evidence="1 2" key="1">
    <citation type="submission" date="2016-07" db="EMBL/GenBank/DDBJ databases">
        <title>Draft genome of the white-rot fungus Obba rivulosa 3A-2.</title>
        <authorList>
            <consortium name="DOE Joint Genome Institute"/>
            <person name="Miettinen O."/>
            <person name="Riley R."/>
            <person name="Acob R."/>
            <person name="Barry K."/>
            <person name="Cullen D."/>
            <person name="De Vries R."/>
            <person name="Hainaut M."/>
            <person name="Hatakka A."/>
            <person name="Henrissat B."/>
            <person name="Hilden K."/>
            <person name="Kuo R."/>
            <person name="Labutti K."/>
            <person name="Lipzen A."/>
            <person name="Makela M.R."/>
            <person name="Sandor L."/>
            <person name="Spatafora J.W."/>
            <person name="Grigoriev I.V."/>
            <person name="Hibbett D.S."/>
        </authorList>
    </citation>
    <scope>NUCLEOTIDE SEQUENCE [LARGE SCALE GENOMIC DNA]</scope>
    <source>
        <strain evidence="1 2">3A-2</strain>
    </source>
</reference>
<accession>A0A8E2AGT4</accession>
<proteinExistence type="predicted"/>
<evidence type="ECO:0000313" key="1">
    <source>
        <dbReference type="EMBL" id="OCH84216.1"/>
    </source>
</evidence>
<dbReference type="OrthoDB" id="2752690at2759"/>
<dbReference type="Proteomes" id="UP000250043">
    <property type="component" value="Unassembled WGS sequence"/>
</dbReference>
<dbReference type="AlphaFoldDB" id="A0A8E2AGT4"/>
<evidence type="ECO:0008006" key="3">
    <source>
        <dbReference type="Google" id="ProtNLM"/>
    </source>
</evidence>
<protein>
    <recommendedName>
        <fullName evidence="3">F-box domain-containing protein</fullName>
    </recommendedName>
</protein>
<evidence type="ECO:0000313" key="2">
    <source>
        <dbReference type="Proteomes" id="UP000250043"/>
    </source>
</evidence>